<sequence length="262" mass="26946">GSGSGQGHRRGAVHGGAARRRITLLRRGITRGKSKTKVDRGGRGPYLKAGSGDSSAAAMARRWPGATVGTSAAARGTAGERGQREIGRGRGIGARPGLRTSGRSSPGKGAAELQRRRERARDGGVMAAALCVRAARGKRKVYWSANGGGERASGARGSSGQGRVVASSTRDVGAEKAGAQLGGGYAGTTGLTAGPASRERESGGGRARTAALTGGPARAERAGGRGRRAGWAYWAERPRRGSGLLSFSFILELFSLFFYFLH</sequence>
<evidence type="ECO:0000256" key="2">
    <source>
        <dbReference type="SAM" id="Phobius"/>
    </source>
</evidence>
<feature type="compositionally biased region" description="Low complexity" evidence="1">
    <location>
        <begin position="49"/>
        <end position="60"/>
    </location>
</feature>
<dbReference type="Proteomes" id="UP000251960">
    <property type="component" value="Chromosome 6"/>
</dbReference>
<organism evidence="3">
    <name type="scientific">Zea mays</name>
    <name type="common">Maize</name>
    <dbReference type="NCBI Taxonomy" id="4577"/>
    <lineage>
        <taxon>Eukaryota</taxon>
        <taxon>Viridiplantae</taxon>
        <taxon>Streptophyta</taxon>
        <taxon>Embryophyta</taxon>
        <taxon>Tracheophyta</taxon>
        <taxon>Spermatophyta</taxon>
        <taxon>Magnoliopsida</taxon>
        <taxon>Liliopsida</taxon>
        <taxon>Poales</taxon>
        <taxon>Poaceae</taxon>
        <taxon>PACMAD clade</taxon>
        <taxon>Panicoideae</taxon>
        <taxon>Andropogonodae</taxon>
        <taxon>Andropogoneae</taxon>
        <taxon>Tripsacinae</taxon>
        <taxon>Zea</taxon>
    </lineage>
</organism>
<reference evidence="3" key="1">
    <citation type="journal article" date="2018" name="Nat. Genet.">
        <title>Extensive intraspecific gene order and gene structural variations between Mo17 and other maize genomes.</title>
        <authorList>
            <person name="Sun S."/>
            <person name="Zhou Y."/>
            <person name="Chen J."/>
            <person name="Shi J."/>
            <person name="Zhao H."/>
            <person name="Zhao H."/>
            <person name="Song W."/>
            <person name="Zhang M."/>
            <person name="Cui Y."/>
            <person name="Dong X."/>
            <person name="Liu H."/>
            <person name="Ma X."/>
            <person name="Jiao Y."/>
            <person name="Wang B."/>
            <person name="Wei X."/>
            <person name="Stein J.C."/>
            <person name="Glaubitz J.C."/>
            <person name="Lu F."/>
            <person name="Yu G."/>
            <person name="Liang C."/>
            <person name="Fengler K."/>
            <person name="Li B."/>
            <person name="Rafalski A."/>
            <person name="Schnable P.S."/>
            <person name="Ware D.H."/>
            <person name="Buckler E.S."/>
            <person name="Lai J."/>
        </authorList>
    </citation>
    <scope>NUCLEOTIDE SEQUENCE [LARGE SCALE GENOMIC DNA]</scope>
    <source>
        <tissue evidence="3">Seedling</tissue>
    </source>
</reference>
<feature type="compositionally biased region" description="Low complexity" evidence="1">
    <location>
        <begin position="207"/>
        <end position="217"/>
    </location>
</feature>
<gene>
    <name evidence="3" type="ORF">Zm00014a_015106</name>
</gene>
<protein>
    <submittedName>
        <fullName evidence="3">Uncharacterized protein</fullName>
    </submittedName>
</protein>
<dbReference type="EMBL" id="NCVQ01000007">
    <property type="protein sequence ID" value="PWZ19095.1"/>
    <property type="molecule type" value="Genomic_DNA"/>
</dbReference>
<feature type="compositionally biased region" description="Low complexity" evidence="1">
    <location>
        <begin position="152"/>
        <end position="163"/>
    </location>
</feature>
<feature type="non-terminal residue" evidence="3">
    <location>
        <position position="1"/>
    </location>
</feature>
<evidence type="ECO:0000256" key="1">
    <source>
        <dbReference type="SAM" id="MobiDB-lite"/>
    </source>
</evidence>
<keyword evidence="2" id="KW-1133">Transmembrane helix</keyword>
<feature type="region of interest" description="Disordered" evidence="1">
    <location>
        <begin position="144"/>
        <end position="223"/>
    </location>
</feature>
<feature type="compositionally biased region" description="Basic residues" evidence="1">
    <location>
        <begin position="7"/>
        <end position="35"/>
    </location>
</feature>
<dbReference type="AlphaFoldDB" id="A0A3L6EE59"/>
<name>A0A3L6EE59_MAIZE</name>
<feature type="transmembrane region" description="Helical" evidence="2">
    <location>
        <begin position="243"/>
        <end position="261"/>
    </location>
</feature>
<accession>A0A3L6EE59</accession>
<evidence type="ECO:0000313" key="3">
    <source>
        <dbReference type="EMBL" id="PWZ19095.1"/>
    </source>
</evidence>
<feature type="region of interest" description="Disordered" evidence="1">
    <location>
        <begin position="1"/>
        <end position="121"/>
    </location>
</feature>
<keyword evidence="2" id="KW-0472">Membrane</keyword>
<keyword evidence="2" id="KW-0812">Transmembrane</keyword>
<proteinExistence type="predicted"/>
<comment type="caution">
    <text evidence="3">The sequence shown here is derived from an EMBL/GenBank/DDBJ whole genome shotgun (WGS) entry which is preliminary data.</text>
</comment>